<dbReference type="STRING" id="41067.A0A2I2FDJ7"/>
<dbReference type="UniPathway" id="UPA00196"/>
<dbReference type="GO" id="GO:0006506">
    <property type="term" value="P:GPI anchor biosynthetic process"/>
    <property type="evidence" value="ECO:0007669"/>
    <property type="project" value="UniProtKB-UniPathway"/>
</dbReference>
<dbReference type="Proteomes" id="UP000234585">
    <property type="component" value="Unassembled WGS sequence"/>
</dbReference>
<name>A0A2I2FDJ7_ASPCN</name>
<evidence type="ECO:0000313" key="11">
    <source>
        <dbReference type="Proteomes" id="UP000234585"/>
    </source>
</evidence>
<feature type="transmembrane region" description="Helical" evidence="9">
    <location>
        <begin position="223"/>
        <end position="248"/>
    </location>
</feature>
<evidence type="ECO:0000313" key="10">
    <source>
        <dbReference type="EMBL" id="PLB38711.1"/>
    </source>
</evidence>
<dbReference type="PANTHER" id="PTHR13121:SF0">
    <property type="entry name" value="PHOSPHATIDYLINOSITOL GLYCAN ANCHOR BIOSYNTHESIS CLASS U PROTEIN"/>
    <property type="match status" value="1"/>
</dbReference>
<accession>A0A2I2FDJ7</accession>
<evidence type="ECO:0000256" key="8">
    <source>
        <dbReference type="ARBA" id="ARBA00023136"/>
    </source>
</evidence>
<feature type="transmembrane region" description="Helical" evidence="9">
    <location>
        <begin position="91"/>
        <end position="108"/>
    </location>
</feature>
<dbReference type="RefSeq" id="XP_024672723.1">
    <property type="nucleotide sequence ID" value="XM_024812397.1"/>
</dbReference>
<keyword evidence="6" id="KW-0256">Endoplasmic reticulum</keyword>
<organism evidence="10 11">
    <name type="scientific">Aspergillus candidus</name>
    <dbReference type="NCBI Taxonomy" id="41067"/>
    <lineage>
        <taxon>Eukaryota</taxon>
        <taxon>Fungi</taxon>
        <taxon>Dikarya</taxon>
        <taxon>Ascomycota</taxon>
        <taxon>Pezizomycotina</taxon>
        <taxon>Eurotiomycetes</taxon>
        <taxon>Eurotiomycetidae</taxon>
        <taxon>Eurotiales</taxon>
        <taxon>Aspergillaceae</taxon>
        <taxon>Aspergillus</taxon>
        <taxon>Aspergillus subgen. Circumdati</taxon>
    </lineage>
</organism>
<keyword evidence="7 9" id="KW-1133">Transmembrane helix</keyword>
<dbReference type="Pfam" id="PF06728">
    <property type="entry name" value="PIG-U"/>
    <property type="match status" value="1"/>
</dbReference>
<evidence type="ECO:0000256" key="7">
    <source>
        <dbReference type="ARBA" id="ARBA00022989"/>
    </source>
</evidence>
<comment type="subcellular location">
    <subcellularLocation>
        <location evidence="1">Endoplasmic reticulum membrane</location>
        <topology evidence="1">Multi-pass membrane protein</topology>
    </subcellularLocation>
</comment>
<keyword evidence="4" id="KW-0337">GPI-anchor biosynthesis</keyword>
<feature type="transmembrane region" description="Helical" evidence="9">
    <location>
        <begin position="129"/>
        <end position="162"/>
    </location>
</feature>
<evidence type="ECO:0000256" key="2">
    <source>
        <dbReference type="ARBA" id="ARBA00004687"/>
    </source>
</evidence>
<evidence type="ECO:0000256" key="4">
    <source>
        <dbReference type="ARBA" id="ARBA00022502"/>
    </source>
</evidence>
<evidence type="ECO:0000256" key="5">
    <source>
        <dbReference type="ARBA" id="ARBA00022692"/>
    </source>
</evidence>
<dbReference type="GeneID" id="36519557"/>
<evidence type="ECO:0000256" key="3">
    <source>
        <dbReference type="ARBA" id="ARBA00010026"/>
    </source>
</evidence>
<keyword evidence="8 9" id="KW-0472">Membrane</keyword>
<feature type="transmembrane region" description="Helical" evidence="9">
    <location>
        <begin position="345"/>
        <end position="367"/>
    </location>
</feature>
<proteinExistence type="inferred from homology"/>
<protein>
    <submittedName>
        <fullName evidence="10">Major facilitator superfamily permease Cdc91p</fullName>
    </submittedName>
</protein>
<comment type="pathway">
    <text evidence="2">Glycolipid biosynthesis; glycosylphosphatidylinositol-anchor biosynthesis.</text>
</comment>
<dbReference type="GO" id="GO:0042765">
    <property type="term" value="C:GPI-anchor transamidase complex"/>
    <property type="evidence" value="ECO:0007669"/>
    <property type="project" value="InterPro"/>
</dbReference>
<dbReference type="GO" id="GO:0016255">
    <property type="term" value="P:attachment of GPI anchor to protein"/>
    <property type="evidence" value="ECO:0007669"/>
    <property type="project" value="InterPro"/>
</dbReference>
<comment type="similarity">
    <text evidence="3">Belongs to the PIGU family.</text>
</comment>
<evidence type="ECO:0000256" key="9">
    <source>
        <dbReference type="SAM" id="Phobius"/>
    </source>
</evidence>
<keyword evidence="5 9" id="KW-0812">Transmembrane</keyword>
<dbReference type="PANTHER" id="PTHR13121">
    <property type="entry name" value="GPI TRANSAMIDASE COMPONENT PIG-U"/>
    <property type="match status" value="1"/>
</dbReference>
<feature type="transmembrane region" description="Helical" evidence="9">
    <location>
        <begin position="379"/>
        <end position="404"/>
    </location>
</feature>
<dbReference type="OrthoDB" id="549017at2759"/>
<gene>
    <name evidence="10" type="ORF">BDW47DRAFT_104727</name>
</gene>
<keyword evidence="11" id="KW-1185">Reference proteome</keyword>
<feature type="transmembrane region" description="Helical" evidence="9">
    <location>
        <begin position="307"/>
        <end position="325"/>
    </location>
</feature>
<feature type="transmembrane region" description="Helical" evidence="9">
    <location>
        <begin position="182"/>
        <end position="202"/>
    </location>
</feature>
<evidence type="ECO:0000256" key="1">
    <source>
        <dbReference type="ARBA" id="ARBA00004477"/>
    </source>
</evidence>
<reference evidence="10 11" key="1">
    <citation type="submission" date="2017-12" db="EMBL/GenBank/DDBJ databases">
        <authorList>
            <consortium name="DOE Joint Genome Institute"/>
            <person name="Haridas S."/>
            <person name="Kjaerbolling I."/>
            <person name="Vesth T.C."/>
            <person name="Frisvad J.C."/>
            <person name="Nybo J.L."/>
            <person name="Theobald S."/>
            <person name="Kuo A."/>
            <person name="Bowyer P."/>
            <person name="Matsuda Y."/>
            <person name="Mondo S."/>
            <person name="Lyhne E.K."/>
            <person name="Kogle M.E."/>
            <person name="Clum A."/>
            <person name="Lipzen A."/>
            <person name="Salamov A."/>
            <person name="Ngan C.Y."/>
            <person name="Daum C."/>
            <person name="Chiniquy J."/>
            <person name="Barry K."/>
            <person name="LaButti K."/>
            <person name="Simmons B.A."/>
            <person name="Magnuson J.K."/>
            <person name="Mortensen U.H."/>
            <person name="Larsen T.O."/>
            <person name="Grigoriev I.V."/>
            <person name="Baker S.E."/>
            <person name="Andersen M.R."/>
            <person name="Nordberg H.P."/>
            <person name="Cantor M.N."/>
            <person name="Hua S.X."/>
        </authorList>
    </citation>
    <scope>NUCLEOTIDE SEQUENCE [LARGE SCALE GENOMIC DNA]</scope>
    <source>
        <strain evidence="10 11">CBS 102.13</strain>
    </source>
</reference>
<evidence type="ECO:0000256" key="6">
    <source>
        <dbReference type="ARBA" id="ARBA00022824"/>
    </source>
</evidence>
<dbReference type="AlphaFoldDB" id="A0A2I2FDJ7"/>
<dbReference type="InterPro" id="IPR009600">
    <property type="entry name" value="PIG-U"/>
</dbReference>
<dbReference type="EMBL" id="KZ559134">
    <property type="protein sequence ID" value="PLB38711.1"/>
    <property type="molecule type" value="Genomic_DNA"/>
</dbReference>
<sequence length="423" mass="47145">MLLDRRRAGVFAAAFLLRLLLIVLFPSLPDLLTGRVEVSTPVSSFKRLQEGLFLYTRNVSPYDGGVFHQAPLLLPIFALLPNSRDSPLPSVIFYSLIDLLNANALIAISDSGQAVSGRFYSALRKHIRWDGLAIAAWFLFNPFTIATCLGRSTMVFTTSGILYAVSSAVSGNSFNAMLALGWASYLSIYPALLFIPLVLLCYDVRAQRTKAVPGLAAFVIQHLATLLLSVIGLLGMSFLIIGNFSQIISATYGFQLLVPDLTPNVGLWWYFFIEIFDSFREFFLGVFWLHLTAYVGGLTVRLRRQPLFVCTALLGVFAIFKPYPSISDASLFLALLPLYRHLFPLMRYTFFAVAALLYATLLGPAFYHLWIYAGSGNANFFYAITLVWSLGLSILLADTIFAALRDEWELENPHLRGKDVRQV</sequence>
<feature type="transmembrane region" description="Helical" evidence="9">
    <location>
        <begin position="268"/>
        <end position="295"/>
    </location>
</feature>